<keyword evidence="4" id="KW-0732">Signal</keyword>
<dbReference type="PANTHER" id="PTHR38340">
    <property type="entry name" value="S-LAYER PROTEIN"/>
    <property type="match status" value="1"/>
</dbReference>
<dbReference type="InterPro" id="IPR011049">
    <property type="entry name" value="Serralysin-like_metalloprot_C"/>
</dbReference>
<organism evidence="5 6">
    <name type="scientific">Kineosporia corallincola</name>
    <dbReference type="NCBI Taxonomy" id="2835133"/>
    <lineage>
        <taxon>Bacteria</taxon>
        <taxon>Bacillati</taxon>
        <taxon>Actinomycetota</taxon>
        <taxon>Actinomycetes</taxon>
        <taxon>Kineosporiales</taxon>
        <taxon>Kineosporiaceae</taxon>
        <taxon>Kineosporia</taxon>
    </lineage>
</organism>
<dbReference type="InterPro" id="IPR018511">
    <property type="entry name" value="Hemolysin-typ_Ca-bd_CS"/>
</dbReference>
<evidence type="ECO:0000256" key="3">
    <source>
        <dbReference type="SAM" id="MobiDB-lite"/>
    </source>
</evidence>
<keyword evidence="6" id="KW-1185">Reference proteome</keyword>
<reference evidence="5 6" key="1">
    <citation type="submission" date="2021-05" db="EMBL/GenBank/DDBJ databases">
        <title>Kineosporia and Streptomyces sp. nov. two new marine actinobacteria isolated from Coral.</title>
        <authorList>
            <person name="Buangrab K."/>
            <person name="Sutthacheep M."/>
            <person name="Yeemin T."/>
            <person name="Harunari E."/>
            <person name="Igarashi Y."/>
            <person name="Kanchanasin P."/>
            <person name="Tanasupawat S."/>
            <person name="Phongsopitanun W."/>
        </authorList>
    </citation>
    <scope>NUCLEOTIDE SEQUENCE [LARGE SCALE GENOMIC DNA]</scope>
    <source>
        <strain evidence="5 6">J2-2</strain>
    </source>
</reference>
<dbReference type="InterPro" id="IPR001343">
    <property type="entry name" value="Hemolysn_Ca-bd"/>
</dbReference>
<dbReference type="Proteomes" id="UP001197247">
    <property type="component" value="Unassembled WGS sequence"/>
</dbReference>
<dbReference type="SUPFAM" id="SSF51120">
    <property type="entry name" value="beta-Roll"/>
    <property type="match status" value="1"/>
</dbReference>
<dbReference type="PROSITE" id="PS00330">
    <property type="entry name" value="HEMOLYSIN_CALCIUM"/>
    <property type="match status" value="3"/>
</dbReference>
<comment type="subcellular location">
    <subcellularLocation>
        <location evidence="1">Secreted</location>
    </subcellularLocation>
</comment>
<dbReference type="InterPro" id="IPR050557">
    <property type="entry name" value="RTX_toxin/Mannuronan_C5-epim"/>
</dbReference>
<proteinExistence type="predicted"/>
<gene>
    <name evidence="5" type="ORF">KIH74_17490</name>
</gene>
<dbReference type="EMBL" id="JAHBAY010000007">
    <property type="protein sequence ID" value="MBT0770741.1"/>
    <property type="molecule type" value="Genomic_DNA"/>
</dbReference>
<evidence type="ECO:0000313" key="5">
    <source>
        <dbReference type="EMBL" id="MBT0770741.1"/>
    </source>
</evidence>
<dbReference type="PANTHER" id="PTHR38340:SF1">
    <property type="entry name" value="S-LAYER PROTEIN"/>
    <property type="match status" value="1"/>
</dbReference>
<feature type="region of interest" description="Disordered" evidence="3">
    <location>
        <begin position="147"/>
        <end position="167"/>
    </location>
</feature>
<feature type="chain" id="PRO_5046503874" description="Calcium-binding protein" evidence="4">
    <location>
        <begin position="31"/>
        <end position="278"/>
    </location>
</feature>
<feature type="signal peptide" evidence="4">
    <location>
        <begin position="1"/>
        <end position="30"/>
    </location>
</feature>
<feature type="region of interest" description="Disordered" evidence="3">
    <location>
        <begin position="236"/>
        <end position="278"/>
    </location>
</feature>
<name>A0ABS5TKN4_9ACTN</name>
<protein>
    <recommendedName>
        <fullName evidence="7">Calcium-binding protein</fullName>
    </recommendedName>
</protein>
<keyword evidence="2" id="KW-0964">Secreted</keyword>
<sequence>MTPHPARPLTMAVATVLGLAPLAAAGTARAAEPQATVSVAGHRVTYRAAPGQVNDVTASVSWNDAENTLIYLIDDSVRVKAGHGCTHPLSDDRTSVRCAVTPPGTPDPASVMSMVLGDRDDTVEFHNNTSQVFWFSEFWLGAGKDRLDSSDPSTDDGSFVWGQNGDDRITTGPVATVQGGGGADILTTNGGMSDLEGGQGDDMILAGVGPQFLRGGDGDDVIRGGGGRDVLYGGAGDDRLYGERGDDTLYGDGGDDQLHGGQGEDRLRGGPGQDRLRP</sequence>
<dbReference type="PRINTS" id="PR00313">
    <property type="entry name" value="CABNDNGRPT"/>
</dbReference>
<feature type="compositionally biased region" description="Basic and acidic residues" evidence="3">
    <location>
        <begin position="236"/>
        <end position="247"/>
    </location>
</feature>
<dbReference type="Pfam" id="PF00353">
    <property type="entry name" value="HemolysinCabind"/>
    <property type="match status" value="2"/>
</dbReference>
<dbReference type="RefSeq" id="WP_214157043.1">
    <property type="nucleotide sequence ID" value="NZ_JAHBAY010000007.1"/>
</dbReference>
<evidence type="ECO:0000313" key="6">
    <source>
        <dbReference type="Proteomes" id="UP001197247"/>
    </source>
</evidence>
<evidence type="ECO:0008006" key="7">
    <source>
        <dbReference type="Google" id="ProtNLM"/>
    </source>
</evidence>
<dbReference type="Gene3D" id="2.150.10.10">
    <property type="entry name" value="Serralysin-like metalloprotease, C-terminal"/>
    <property type="match status" value="2"/>
</dbReference>
<feature type="compositionally biased region" description="Basic and acidic residues" evidence="3">
    <location>
        <begin position="256"/>
        <end position="278"/>
    </location>
</feature>
<evidence type="ECO:0000256" key="2">
    <source>
        <dbReference type="ARBA" id="ARBA00022525"/>
    </source>
</evidence>
<accession>A0ABS5TKN4</accession>
<evidence type="ECO:0000256" key="1">
    <source>
        <dbReference type="ARBA" id="ARBA00004613"/>
    </source>
</evidence>
<evidence type="ECO:0000256" key="4">
    <source>
        <dbReference type="SAM" id="SignalP"/>
    </source>
</evidence>
<comment type="caution">
    <text evidence="5">The sequence shown here is derived from an EMBL/GenBank/DDBJ whole genome shotgun (WGS) entry which is preliminary data.</text>
</comment>